<dbReference type="Gramene" id="PRQ21044">
    <property type="protein sequence ID" value="PRQ21044"/>
    <property type="gene ID" value="RchiOBHm_Chr7g0234831"/>
</dbReference>
<dbReference type="AlphaFoldDB" id="A0A2P6PGI4"/>
<keyword evidence="2" id="KW-1185">Reference proteome</keyword>
<sequence length="67" mass="7927">MHHELVFLTNSYKATLEQDTDFYFCWKTIAVEDLYDVVLVHSDEETTYMEEYVPLALINCIKAYSEP</sequence>
<name>A0A2P6PGI4_ROSCH</name>
<dbReference type="Proteomes" id="UP000238479">
    <property type="component" value="Chromosome 7"/>
</dbReference>
<reference evidence="1 2" key="1">
    <citation type="journal article" date="2018" name="Nat. Genet.">
        <title>The Rosa genome provides new insights in the design of modern roses.</title>
        <authorList>
            <person name="Bendahmane M."/>
        </authorList>
    </citation>
    <scope>NUCLEOTIDE SEQUENCE [LARGE SCALE GENOMIC DNA]</scope>
    <source>
        <strain evidence="2">cv. Old Blush</strain>
    </source>
</reference>
<comment type="caution">
    <text evidence="1">The sequence shown here is derived from an EMBL/GenBank/DDBJ whole genome shotgun (WGS) entry which is preliminary data.</text>
</comment>
<evidence type="ECO:0000313" key="2">
    <source>
        <dbReference type="Proteomes" id="UP000238479"/>
    </source>
</evidence>
<accession>A0A2P6PGI4</accession>
<evidence type="ECO:0000313" key="1">
    <source>
        <dbReference type="EMBL" id="PRQ21044.1"/>
    </source>
</evidence>
<proteinExistence type="predicted"/>
<organism evidence="1 2">
    <name type="scientific">Rosa chinensis</name>
    <name type="common">China rose</name>
    <dbReference type="NCBI Taxonomy" id="74649"/>
    <lineage>
        <taxon>Eukaryota</taxon>
        <taxon>Viridiplantae</taxon>
        <taxon>Streptophyta</taxon>
        <taxon>Embryophyta</taxon>
        <taxon>Tracheophyta</taxon>
        <taxon>Spermatophyta</taxon>
        <taxon>Magnoliopsida</taxon>
        <taxon>eudicotyledons</taxon>
        <taxon>Gunneridae</taxon>
        <taxon>Pentapetalae</taxon>
        <taxon>rosids</taxon>
        <taxon>fabids</taxon>
        <taxon>Rosales</taxon>
        <taxon>Rosaceae</taxon>
        <taxon>Rosoideae</taxon>
        <taxon>Rosoideae incertae sedis</taxon>
        <taxon>Rosa</taxon>
    </lineage>
</organism>
<protein>
    <submittedName>
        <fullName evidence="1">Uncharacterized protein</fullName>
    </submittedName>
</protein>
<dbReference type="EMBL" id="PDCK01000045">
    <property type="protein sequence ID" value="PRQ21044.1"/>
    <property type="molecule type" value="Genomic_DNA"/>
</dbReference>
<gene>
    <name evidence="1" type="ORF">RchiOBHm_Chr7g0234831</name>
</gene>